<evidence type="ECO:0000256" key="1">
    <source>
        <dbReference type="ARBA" id="ARBA00006987"/>
    </source>
</evidence>
<proteinExistence type="inferred from homology"/>
<dbReference type="PIRSF" id="PIRSF017082">
    <property type="entry name" value="YflP"/>
    <property type="match status" value="1"/>
</dbReference>
<gene>
    <name evidence="2" type="ORF">C8P66_11512</name>
</gene>
<comment type="caution">
    <text evidence="2">The sequence shown here is derived from an EMBL/GenBank/DDBJ whole genome shotgun (WGS) entry which is preliminary data.</text>
</comment>
<dbReference type="SUPFAM" id="SSF53850">
    <property type="entry name" value="Periplasmic binding protein-like II"/>
    <property type="match status" value="1"/>
</dbReference>
<dbReference type="InterPro" id="IPR005064">
    <property type="entry name" value="BUG"/>
</dbReference>
<dbReference type="PANTHER" id="PTHR42928">
    <property type="entry name" value="TRICARBOXYLATE-BINDING PROTEIN"/>
    <property type="match status" value="1"/>
</dbReference>
<dbReference type="RefSeq" id="WP_111398829.1">
    <property type="nucleotide sequence ID" value="NZ_QKYU01000015.1"/>
</dbReference>
<keyword evidence="2" id="KW-0675">Receptor</keyword>
<reference evidence="2 3" key="1">
    <citation type="submission" date="2018-06" db="EMBL/GenBank/DDBJ databases">
        <title>Genomic Encyclopedia of Archaeal and Bacterial Type Strains, Phase II (KMG-II): from individual species to whole genera.</title>
        <authorList>
            <person name="Goeker M."/>
        </authorList>
    </citation>
    <scope>NUCLEOTIDE SEQUENCE [LARGE SCALE GENOMIC DNA]</scope>
    <source>
        <strain evidence="2 3">DSM 24525</strain>
    </source>
</reference>
<evidence type="ECO:0000313" key="2">
    <source>
        <dbReference type="EMBL" id="PZW43551.1"/>
    </source>
</evidence>
<dbReference type="Proteomes" id="UP000249688">
    <property type="component" value="Unassembled WGS sequence"/>
</dbReference>
<protein>
    <submittedName>
        <fullName evidence="2">Tripartite-type tricarboxylate transporter receptor subunit TctC</fullName>
    </submittedName>
</protein>
<dbReference type="Pfam" id="PF03401">
    <property type="entry name" value="TctC"/>
    <property type="match status" value="1"/>
</dbReference>
<comment type="similarity">
    <text evidence="1">Belongs to the UPF0065 (bug) family.</text>
</comment>
<sequence>MRLTRRLLCPLLLSPALVRGARAEAPWPGRSLRFVSSSPPAGASDILSRTLAQAVQEQTGQTVVVENRASAGGIVGSDYVAKAAPDGLTWLTTNVGPQAIVRALQPSIPYDTRTDFRHVTLIGTLPLVLVVNPKMLPARDLQALLALARAQPGALNYGTGGNGTLHHLTGEMVKLTAGVDIVHVPYRGAQAATQDLIGGRIQLMWDSLPSAAPHIRAGTLVALAVSGAQRSPAFPDVPTVAEQGLTEVVTTNWFGMAGPARAPEEAVQGLHRELVKALSTKAVRDRFATIGVEPGGMPPAETQAFVLAEIERWDGIVKRTGVTLD</sequence>
<dbReference type="InterPro" id="IPR042100">
    <property type="entry name" value="Bug_dom1"/>
</dbReference>
<dbReference type="OrthoDB" id="7255654at2"/>
<accession>A0A2W7I9I2</accession>
<name>A0A2W7I9I2_9PROT</name>
<evidence type="ECO:0000313" key="3">
    <source>
        <dbReference type="Proteomes" id="UP000249688"/>
    </source>
</evidence>
<organism evidence="2 3">
    <name type="scientific">Humitalea rosea</name>
    <dbReference type="NCBI Taxonomy" id="990373"/>
    <lineage>
        <taxon>Bacteria</taxon>
        <taxon>Pseudomonadati</taxon>
        <taxon>Pseudomonadota</taxon>
        <taxon>Alphaproteobacteria</taxon>
        <taxon>Acetobacterales</taxon>
        <taxon>Roseomonadaceae</taxon>
        <taxon>Humitalea</taxon>
    </lineage>
</organism>
<dbReference type="AlphaFoldDB" id="A0A2W7I9I2"/>
<keyword evidence="3" id="KW-1185">Reference proteome</keyword>
<dbReference type="Gene3D" id="3.40.190.150">
    <property type="entry name" value="Bordetella uptake gene, domain 1"/>
    <property type="match status" value="1"/>
</dbReference>
<dbReference type="PANTHER" id="PTHR42928:SF5">
    <property type="entry name" value="BLR1237 PROTEIN"/>
    <property type="match status" value="1"/>
</dbReference>
<dbReference type="EMBL" id="QKYU01000015">
    <property type="protein sequence ID" value="PZW43551.1"/>
    <property type="molecule type" value="Genomic_DNA"/>
</dbReference>
<dbReference type="Gene3D" id="3.40.190.10">
    <property type="entry name" value="Periplasmic binding protein-like II"/>
    <property type="match status" value="1"/>
</dbReference>